<dbReference type="EMBL" id="JAVXUP010004831">
    <property type="protein sequence ID" value="KAK2996646.1"/>
    <property type="molecule type" value="Genomic_DNA"/>
</dbReference>
<reference evidence="1" key="1">
    <citation type="submission" date="2022-12" db="EMBL/GenBank/DDBJ databases">
        <title>Draft genome assemblies for two species of Escallonia (Escalloniales).</title>
        <authorList>
            <person name="Chanderbali A."/>
            <person name="Dervinis C."/>
            <person name="Anghel I."/>
            <person name="Soltis D."/>
            <person name="Soltis P."/>
            <person name="Zapata F."/>
        </authorList>
    </citation>
    <scope>NUCLEOTIDE SEQUENCE</scope>
    <source>
        <strain evidence="1">UCBG64.0493</strain>
        <tissue evidence="1">Leaf</tissue>
    </source>
</reference>
<comment type="caution">
    <text evidence="1">The sequence shown here is derived from an EMBL/GenBank/DDBJ whole genome shotgun (WGS) entry which is preliminary data.</text>
</comment>
<keyword evidence="2" id="KW-1185">Reference proteome</keyword>
<organism evidence="1 2">
    <name type="scientific">Escallonia herrerae</name>
    <dbReference type="NCBI Taxonomy" id="1293975"/>
    <lineage>
        <taxon>Eukaryota</taxon>
        <taxon>Viridiplantae</taxon>
        <taxon>Streptophyta</taxon>
        <taxon>Embryophyta</taxon>
        <taxon>Tracheophyta</taxon>
        <taxon>Spermatophyta</taxon>
        <taxon>Magnoliopsida</taxon>
        <taxon>eudicotyledons</taxon>
        <taxon>Gunneridae</taxon>
        <taxon>Pentapetalae</taxon>
        <taxon>asterids</taxon>
        <taxon>campanulids</taxon>
        <taxon>Escalloniales</taxon>
        <taxon>Escalloniaceae</taxon>
        <taxon>Escallonia</taxon>
    </lineage>
</organism>
<evidence type="ECO:0000313" key="1">
    <source>
        <dbReference type="EMBL" id="KAK2996646.1"/>
    </source>
</evidence>
<dbReference type="AlphaFoldDB" id="A0AA88UV50"/>
<protein>
    <submittedName>
        <fullName evidence="1">Uncharacterized protein</fullName>
    </submittedName>
</protein>
<evidence type="ECO:0000313" key="2">
    <source>
        <dbReference type="Proteomes" id="UP001188597"/>
    </source>
</evidence>
<proteinExistence type="predicted"/>
<dbReference type="Proteomes" id="UP001188597">
    <property type="component" value="Unassembled WGS sequence"/>
</dbReference>
<gene>
    <name evidence="1" type="ORF">RJ639_025153</name>
</gene>
<name>A0AA88UV50_9ASTE</name>
<sequence>MPSAVTALSATPSYSQTISSSSCPLLMCVPLRLHRHMARCQSNVFIVHLTEADVLNKLVS</sequence>
<accession>A0AA88UV50</accession>